<accession>A0ACD3BH95</accession>
<evidence type="ECO:0000313" key="1">
    <source>
        <dbReference type="EMBL" id="TFK77394.1"/>
    </source>
</evidence>
<reference evidence="1 2" key="1">
    <citation type="journal article" date="2019" name="Nat. Ecol. Evol.">
        <title>Megaphylogeny resolves global patterns of mushroom evolution.</title>
        <authorList>
            <person name="Varga T."/>
            <person name="Krizsan K."/>
            <person name="Foldi C."/>
            <person name="Dima B."/>
            <person name="Sanchez-Garcia M."/>
            <person name="Sanchez-Ramirez S."/>
            <person name="Szollosi G.J."/>
            <person name="Szarkandi J.G."/>
            <person name="Papp V."/>
            <person name="Albert L."/>
            <person name="Andreopoulos W."/>
            <person name="Angelini C."/>
            <person name="Antonin V."/>
            <person name="Barry K.W."/>
            <person name="Bougher N.L."/>
            <person name="Buchanan P."/>
            <person name="Buyck B."/>
            <person name="Bense V."/>
            <person name="Catcheside P."/>
            <person name="Chovatia M."/>
            <person name="Cooper J."/>
            <person name="Damon W."/>
            <person name="Desjardin D."/>
            <person name="Finy P."/>
            <person name="Geml J."/>
            <person name="Haridas S."/>
            <person name="Hughes K."/>
            <person name="Justo A."/>
            <person name="Karasinski D."/>
            <person name="Kautmanova I."/>
            <person name="Kiss B."/>
            <person name="Kocsube S."/>
            <person name="Kotiranta H."/>
            <person name="LaButti K.M."/>
            <person name="Lechner B.E."/>
            <person name="Liimatainen K."/>
            <person name="Lipzen A."/>
            <person name="Lukacs Z."/>
            <person name="Mihaltcheva S."/>
            <person name="Morgado L.N."/>
            <person name="Niskanen T."/>
            <person name="Noordeloos M.E."/>
            <person name="Ohm R.A."/>
            <person name="Ortiz-Santana B."/>
            <person name="Ovrebo C."/>
            <person name="Racz N."/>
            <person name="Riley R."/>
            <person name="Savchenko A."/>
            <person name="Shiryaev A."/>
            <person name="Soop K."/>
            <person name="Spirin V."/>
            <person name="Szebenyi C."/>
            <person name="Tomsovsky M."/>
            <person name="Tulloss R.E."/>
            <person name="Uehling J."/>
            <person name="Grigoriev I.V."/>
            <person name="Vagvolgyi C."/>
            <person name="Papp T."/>
            <person name="Martin F.M."/>
            <person name="Miettinen O."/>
            <person name="Hibbett D.S."/>
            <person name="Nagy L.G."/>
        </authorList>
    </citation>
    <scope>NUCLEOTIDE SEQUENCE [LARGE SCALE GENOMIC DNA]</scope>
    <source>
        <strain evidence="1 2">NL-1719</strain>
    </source>
</reference>
<proteinExistence type="predicted"/>
<organism evidence="1 2">
    <name type="scientific">Pluteus cervinus</name>
    <dbReference type="NCBI Taxonomy" id="181527"/>
    <lineage>
        <taxon>Eukaryota</taxon>
        <taxon>Fungi</taxon>
        <taxon>Dikarya</taxon>
        <taxon>Basidiomycota</taxon>
        <taxon>Agaricomycotina</taxon>
        <taxon>Agaricomycetes</taxon>
        <taxon>Agaricomycetidae</taxon>
        <taxon>Agaricales</taxon>
        <taxon>Pluteineae</taxon>
        <taxon>Pluteaceae</taxon>
        <taxon>Pluteus</taxon>
    </lineage>
</organism>
<dbReference type="Proteomes" id="UP000308600">
    <property type="component" value="Unassembled WGS sequence"/>
</dbReference>
<keyword evidence="2" id="KW-1185">Reference proteome</keyword>
<protein>
    <submittedName>
        <fullName evidence="1">Uncharacterized protein</fullName>
    </submittedName>
</protein>
<name>A0ACD3BH95_9AGAR</name>
<sequence>MSMANPSATPAGPRPAISERYIDVPSQRLYSLSLGLLCQAIKVFDFFRYLASREDSLSLFRKWVLTDFAYCTILSQLRIPRLHYSKAVVVLQILLLWVLDGVMFGAVTLNMSKGHVGASSAYRQDFPATPEPFNFLDFLRPLSFGLIPPTYDSDGHLLGQHTVRMSPISTAHLNPSFQTYCLGPPTNSVLLPVLLNNTNPIGLRYSSIPLGSDGTAKVEYFDLSGKDLKAIEQARLRHLELLKPATTRSPDDDDYDEYDDDDDDTDASINPRTNLQKTQSLVHIQINKPGFVRLERVIDISNIDARLGYSNGVTVAPCPRVEFVEDTWPDPHVLCTGADQELQVMIDIYGVPPLTLRWSQTTNDKPEHFLVEGIDGGNDNPRAAESAQQPLARHGKPQQVKVPLTISPDVVGTYVYTLQEVSDSVGNVVRVGSDTLSSDAPTSGKTKFTRVLQVLRKPAVSFKQCGPGNPTPLLVGSEAPLTVTANIADSLDAPWEIQLKYQPSVDLEEGAKPDKRFKPWNKVLSTKGDTKDLSVRATAPGEYTILGVKGKYCTGDVLAPESCKVVERPLPTAEIEWKRIHECSGDTGVSASLTLRGTPPFHVTYRVQRDKEPAREYSKTFGSLRGELTLQPERSGHYLFSFVHLSDAHYRKVELKGPSIDQIVHPLAAADFTSGQPGSGRNKRVISSCEGDTVDVDVELRGTGPWNLEVQVIGPKLAETLHFNNIETSQKTLQIPIPKLVNKEGGTFEVDLVSIEDTYKCKRPLSVAGISVNVRRVKPTVKFYGKEKNRRITVLEHDTAELPLRLTGDGPWRVQYRRVDGSGGLMTAVLNSPNDALKVNNKGTYELLEVRDSQCPGSITPDASTYTVDWVPRPAAKLAQNTIATFEPGNGSYILPPICEGISDSVDLELSGRPPFQIMYNIARDSETGGTQLMDQPTFNSIQPRTRFQLQTTNPGRMYYEVKQIGDAVYPLAKHKNAVIARSERLLFEQQVAMRPSAHFKTRDRLSYCLHDSFVPGADANSADAVILFEGTPPFDLRLRIKNIVTSHVETVSISTHESIWKVDVPSYTFSSIGAHLVTIEVVQDSSRCLQAALDPLQSSIWVDVAETAAIFPFDRRQDYCVGDISQFQLEGIPPWTVGYQINGKSYTQEAKVSPFSLLQQQAGEFVVTSIAHQQKKCQAAVTDLHFTIHSLPSAQVGHGKRIYQDIHEGDQAEIVFTLIGEPPFTFTYQRSEPSPKRGGKPGKVLETHTVSRISTNEYSIFSAQEGTWTVTSITDKYCRYPPAQADLSSENVK</sequence>
<evidence type="ECO:0000313" key="2">
    <source>
        <dbReference type="Proteomes" id="UP000308600"/>
    </source>
</evidence>
<gene>
    <name evidence="1" type="ORF">BDN72DRAFT_830551</name>
</gene>
<dbReference type="EMBL" id="ML208259">
    <property type="protein sequence ID" value="TFK77394.1"/>
    <property type="molecule type" value="Genomic_DNA"/>
</dbReference>